<comment type="caution">
    <text evidence="4">The sequence shown here is derived from an EMBL/GenBank/DDBJ whole genome shotgun (WGS) entry which is preliminary data.</text>
</comment>
<dbReference type="Pfam" id="PF13581">
    <property type="entry name" value="HATPase_c_2"/>
    <property type="match status" value="1"/>
</dbReference>
<dbReference type="OrthoDB" id="3871846at2"/>
<dbReference type="SUPFAM" id="SSF55874">
    <property type="entry name" value="ATPase domain of HSP90 chaperone/DNA topoisomerase II/histidine kinase"/>
    <property type="match status" value="1"/>
</dbReference>
<keyword evidence="1" id="KW-0418">Kinase</keyword>
<keyword evidence="1" id="KW-0723">Serine/threonine-protein kinase</keyword>
<keyword evidence="5" id="KW-1185">Reference proteome</keyword>
<dbReference type="InterPro" id="IPR036890">
    <property type="entry name" value="HATPase_C_sf"/>
</dbReference>
<feature type="domain" description="Histidine kinase/HSP90-like ATPase" evidence="3">
    <location>
        <begin position="27"/>
        <end position="132"/>
    </location>
</feature>
<dbReference type="PANTHER" id="PTHR35526">
    <property type="entry name" value="ANTI-SIGMA-F FACTOR RSBW-RELATED"/>
    <property type="match status" value="1"/>
</dbReference>
<dbReference type="RefSeq" id="WP_030350842.1">
    <property type="nucleotide sequence ID" value="NZ_AZSP01000236.1"/>
</dbReference>
<feature type="compositionally biased region" description="Low complexity" evidence="2">
    <location>
        <begin position="100"/>
        <end position="116"/>
    </location>
</feature>
<evidence type="ECO:0000256" key="1">
    <source>
        <dbReference type="ARBA" id="ARBA00022527"/>
    </source>
</evidence>
<sequence>MTTVTATATPVPPPPQGAETYRLALPSTATAPRIARDFVTSLLGLSRHRNLVDDARLCVTEVVTNAHRHTRTPLIRVRVTVNRKQVTVSVSDDKPWALPTPVTPTARTAPGAVRAGGEQDSGRGLVLVESLALAWGSTIYGGCSPSHKTVWFTLSEASNEVAGRWNQ</sequence>
<dbReference type="AlphaFoldDB" id="A0A2T7T4E2"/>
<gene>
    <name evidence="4" type="ORF">Y717_19485</name>
</gene>
<evidence type="ECO:0000259" key="3">
    <source>
        <dbReference type="Pfam" id="PF13581"/>
    </source>
</evidence>
<reference evidence="4 5" key="1">
    <citation type="submission" date="2013-12" db="EMBL/GenBank/DDBJ databases">
        <title>Annotated genome of Streptomyces scopuliridis.</title>
        <authorList>
            <person name="Olson J.B."/>
        </authorList>
    </citation>
    <scope>NUCLEOTIDE SEQUENCE [LARGE SCALE GENOMIC DNA]</scope>
    <source>
        <strain evidence="4 5">RB72</strain>
    </source>
</reference>
<dbReference type="PANTHER" id="PTHR35526:SF3">
    <property type="entry name" value="ANTI-SIGMA-F FACTOR RSBW"/>
    <property type="match status" value="1"/>
</dbReference>
<evidence type="ECO:0000313" key="4">
    <source>
        <dbReference type="EMBL" id="PVE10004.1"/>
    </source>
</evidence>
<keyword evidence="1" id="KW-0808">Transferase</keyword>
<dbReference type="Gene3D" id="3.30.565.10">
    <property type="entry name" value="Histidine kinase-like ATPase, C-terminal domain"/>
    <property type="match status" value="1"/>
</dbReference>
<dbReference type="GO" id="GO:0004674">
    <property type="term" value="F:protein serine/threonine kinase activity"/>
    <property type="evidence" value="ECO:0007669"/>
    <property type="project" value="UniProtKB-KW"/>
</dbReference>
<protein>
    <recommendedName>
        <fullName evidence="3">Histidine kinase/HSP90-like ATPase domain-containing protein</fullName>
    </recommendedName>
</protein>
<feature type="region of interest" description="Disordered" evidence="2">
    <location>
        <begin position="100"/>
        <end position="119"/>
    </location>
</feature>
<organism evidence="4 5">
    <name type="scientific">Streptomyces scopuliridis RB72</name>
    <dbReference type="NCBI Taxonomy" id="1440053"/>
    <lineage>
        <taxon>Bacteria</taxon>
        <taxon>Bacillati</taxon>
        <taxon>Actinomycetota</taxon>
        <taxon>Actinomycetes</taxon>
        <taxon>Kitasatosporales</taxon>
        <taxon>Streptomycetaceae</taxon>
        <taxon>Streptomyces</taxon>
    </lineage>
</organism>
<dbReference type="EMBL" id="AZSP01000236">
    <property type="protein sequence ID" value="PVE10004.1"/>
    <property type="molecule type" value="Genomic_DNA"/>
</dbReference>
<dbReference type="Proteomes" id="UP000245992">
    <property type="component" value="Unassembled WGS sequence"/>
</dbReference>
<evidence type="ECO:0000256" key="2">
    <source>
        <dbReference type="SAM" id="MobiDB-lite"/>
    </source>
</evidence>
<proteinExistence type="predicted"/>
<dbReference type="STRING" id="1440053.GCA_000718095_01684"/>
<dbReference type="InterPro" id="IPR003594">
    <property type="entry name" value="HATPase_dom"/>
</dbReference>
<dbReference type="CDD" id="cd16936">
    <property type="entry name" value="HATPase_RsbW-like"/>
    <property type="match status" value="1"/>
</dbReference>
<dbReference type="InterPro" id="IPR050267">
    <property type="entry name" value="Anti-sigma-factor_SerPK"/>
</dbReference>
<accession>A0A2T7T4E2</accession>
<evidence type="ECO:0000313" key="5">
    <source>
        <dbReference type="Proteomes" id="UP000245992"/>
    </source>
</evidence>
<name>A0A2T7T4E2_9ACTN</name>